<organism evidence="1 2">
    <name type="scientific">Canna indica</name>
    <name type="common">Indian-shot</name>
    <dbReference type="NCBI Taxonomy" id="4628"/>
    <lineage>
        <taxon>Eukaryota</taxon>
        <taxon>Viridiplantae</taxon>
        <taxon>Streptophyta</taxon>
        <taxon>Embryophyta</taxon>
        <taxon>Tracheophyta</taxon>
        <taxon>Spermatophyta</taxon>
        <taxon>Magnoliopsida</taxon>
        <taxon>Liliopsida</taxon>
        <taxon>Zingiberales</taxon>
        <taxon>Cannaceae</taxon>
        <taxon>Canna</taxon>
    </lineage>
</organism>
<evidence type="ECO:0000313" key="1">
    <source>
        <dbReference type="EMBL" id="WOK99638.1"/>
    </source>
</evidence>
<keyword evidence="2" id="KW-1185">Reference proteome</keyword>
<evidence type="ECO:0000313" key="2">
    <source>
        <dbReference type="Proteomes" id="UP001327560"/>
    </source>
</evidence>
<dbReference type="Proteomes" id="UP001327560">
    <property type="component" value="Chromosome 2"/>
</dbReference>
<reference evidence="1 2" key="1">
    <citation type="submission" date="2023-10" db="EMBL/GenBank/DDBJ databases">
        <title>Chromosome-scale genome assembly provides insights into flower coloration mechanisms of Canna indica.</title>
        <authorList>
            <person name="Li C."/>
        </authorList>
    </citation>
    <scope>NUCLEOTIDE SEQUENCE [LARGE SCALE GENOMIC DNA]</scope>
    <source>
        <tissue evidence="1">Flower</tissue>
    </source>
</reference>
<gene>
    <name evidence="1" type="ORF">Cni_G08350</name>
</gene>
<sequence length="91" mass="10968">MECWWKRAVVLSIRRVRLGVATRLGIRRTGLRKLRKEVRTCEYNDVHVMWELLRKTDPEIGRRTPALCGGMQRRRWTSLFHWAPCNLCRNF</sequence>
<dbReference type="PANTHER" id="PTHR33181:SF4">
    <property type="entry name" value="OVULE PROTEIN"/>
    <property type="match status" value="1"/>
</dbReference>
<dbReference type="AlphaFoldDB" id="A0AAQ3Q6P5"/>
<dbReference type="EMBL" id="CP136891">
    <property type="protein sequence ID" value="WOK99638.1"/>
    <property type="molecule type" value="Genomic_DNA"/>
</dbReference>
<dbReference type="PANTHER" id="PTHR33181">
    <property type="entry name" value="OS01G0778500 PROTEIN"/>
    <property type="match status" value="1"/>
</dbReference>
<proteinExistence type="predicted"/>
<name>A0AAQ3Q6P5_9LILI</name>
<protein>
    <submittedName>
        <fullName evidence="1">Uncharacterized protein</fullName>
    </submittedName>
</protein>
<accession>A0AAQ3Q6P5</accession>